<dbReference type="InterPro" id="IPR000268">
    <property type="entry name" value="RPABC5/Rpb10"/>
</dbReference>
<dbReference type="Proteomes" id="UP000740329">
    <property type="component" value="Unassembled WGS sequence"/>
</dbReference>
<organism evidence="7 8">
    <name type="scientific">Methanococcus voltae</name>
    <dbReference type="NCBI Taxonomy" id="2188"/>
    <lineage>
        <taxon>Archaea</taxon>
        <taxon>Methanobacteriati</taxon>
        <taxon>Methanobacteriota</taxon>
        <taxon>Methanomada group</taxon>
        <taxon>Methanococci</taxon>
        <taxon>Methanococcales</taxon>
        <taxon>Methanococcaceae</taxon>
        <taxon>Methanococcus</taxon>
    </lineage>
</organism>
<keyword evidence="5 6" id="KW-0804">Transcription</keyword>
<dbReference type="PIRSF" id="PIRSF005653">
    <property type="entry name" value="RNA_pol_N/8_sub"/>
    <property type="match status" value="1"/>
</dbReference>
<dbReference type="GO" id="GO:0006351">
    <property type="term" value="P:DNA-templated transcription"/>
    <property type="evidence" value="ECO:0007669"/>
    <property type="project" value="UniProtKB-UniRule"/>
</dbReference>
<dbReference type="RefSeq" id="WP_209590933.1">
    <property type="nucleotide sequence ID" value="NZ_JAGGMU010000002.1"/>
</dbReference>
<dbReference type="HAMAP" id="MF_00250">
    <property type="entry name" value="RNApol_arch_Rpo10"/>
    <property type="match status" value="1"/>
</dbReference>
<keyword evidence="1 6" id="KW-0240">DNA-directed RNA polymerase</keyword>
<dbReference type="PANTHER" id="PTHR23431:SF3">
    <property type="entry name" value="DNA-DIRECTED RNA POLYMERASES I, II, AND III SUBUNIT RPABC5"/>
    <property type="match status" value="1"/>
</dbReference>
<comment type="function">
    <text evidence="6">DNA-dependent RNA polymerase (RNAP) catalyzes the transcription of DNA into RNA using the four ribonucleoside triphosphates as substrates.</text>
</comment>
<dbReference type="NCBIfam" id="NF003089">
    <property type="entry name" value="PRK04016.1"/>
    <property type="match status" value="1"/>
</dbReference>
<feature type="binding site" evidence="6">
    <location>
        <position position="44"/>
    </location>
    <ligand>
        <name>Zn(2+)</name>
        <dbReference type="ChEBI" id="CHEBI:29105"/>
    </ligand>
</feature>
<keyword evidence="2 6" id="KW-0548">Nucleotidyltransferase</keyword>
<reference evidence="7" key="1">
    <citation type="submission" date="2021-03" db="EMBL/GenBank/DDBJ databases">
        <title>Genomic Encyclopedia of Type Strains, Phase IV (KMG-V): Genome sequencing to study the core and pangenomes of soil and plant-associated prokaryotes.</title>
        <authorList>
            <person name="Whitman W."/>
        </authorList>
    </citation>
    <scope>NUCLEOTIDE SEQUENCE</scope>
    <source>
        <strain evidence="7">C4</strain>
    </source>
</reference>
<dbReference type="InterPro" id="IPR020789">
    <property type="entry name" value="RNA_pol_suN_Zn-BS"/>
</dbReference>
<dbReference type="OrthoDB" id="371754at2157"/>
<dbReference type="GO" id="GO:0008270">
    <property type="term" value="F:zinc ion binding"/>
    <property type="evidence" value="ECO:0007669"/>
    <property type="project" value="UniProtKB-UniRule"/>
</dbReference>
<evidence type="ECO:0000256" key="4">
    <source>
        <dbReference type="ARBA" id="ARBA00022833"/>
    </source>
</evidence>
<dbReference type="InterPro" id="IPR023580">
    <property type="entry name" value="RNA_pol_su_RPB10"/>
</dbReference>
<comment type="cofactor">
    <cofactor evidence="6">
        <name>Zn(2+)</name>
        <dbReference type="ChEBI" id="CHEBI:29105"/>
    </cofactor>
    <text evidence="6">Binds 1 zinc ion.</text>
</comment>
<dbReference type="Gene3D" id="1.10.10.60">
    <property type="entry name" value="Homeodomain-like"/>
    <property type="match status" value="1"/>
</dbReference>
<feature type="binding site" evidence="6">
    <location>
        <position position="10"/>
    </location>
    <ligand>
        <name>Zn(2+)</name>
        <dbReference type="ChEBI" id="CHEBI:29105"/>
    </ligand>
</feature>
<dbReference type="GO" id="GO:0003677">
    <property type="term" value="F:DNA binding"/>
    <property type="evidence" value="ECO:0007669"/>
    <property type="project" value="InterPro"/>
</dbReference>
<dbReference type="SUPFAM" id="SSF46924">
    <property type="entry name" value="RNA polymerase subunit RPB10"/>
    <property type="match status" value="1"/>
</dbReference>
<gene>
    <name evidence="6" type="primary">rpo10</name>
    <name evidence="6" type="synonym">rpoN</name>
    <name evidence="7" type="ORF">J3E07_000858</name>
</gene>
<keyword evidence="3 6" id="KW-0479">Metal-binding</keyword>
<evidence type="ECO:0000256" key="5">
    <source>
        <dbReference type="ARBA" id="ARBA00023163"/>
    </source>
</evidence>
<dbReference type="GO" id="GO:0005737">
    <property type="term" value="C:cytoplasm"/>
    <property type="evidence" value="ECO:0007669"/>
    <property type="project" value="UniProtKB-SubCell"/>
</dbReference>
<sequence length="68" mass="8161">MMFPVRCFSCGTVVSEVYEEYHERLSNGEKPDDILDDLQITKYCCRRMFASHRLQNNKDLFDDVMEYK</sequence>
<keyword evidence="6 7" id="KW-0808">Transferase</keyword>
<comment type="catalytic activity">
    <reaction evidence="6">
        <text>RNA(n) + a ribonucleoside 5'-triphosphate = RNA(n+1) + diphosphate</text>
        <dbReference type="Rhea" id="RHEA:21248"/>
        <dbReference type="Rhea" id="RHEA-COMP:14527"/>
        <dbReference type="Rhea" id="RHEA-COMP:17342"/>
        <dbReference type="ChEBI" id="CHEBI:33019"/>
        <dbReference type="ChEBI" id="CHEBI:61557"/>
        <dbReference type="ChEBI" id="CHEBI:140395"/>
        <dbReference type="EC" id="2.7.7.6"/>
    </reaction>
</comment>
<dbReference type="GO" id="GO:0000428">
    <property type="term" value="C:DNA-directed RNA polymerase complex"/>
    <property type="evidence" value="ECO:0007669"/>
    <property type="project" value="UniProtKB-KW"/>
</dbReference>
<comment type="caution">
    <text evidence="7">The sequence shown here is derived from an EMBL/GenBank/DDBJ whole genome shotgun (WGS) entry which is preliminary data.</text>
</comment>
<dbReference type="EMBL" id="JAGGMV010000002">
    <property type="protein sequence ID" value="MBP2201446.1"/>
    <property type="molecule type" value="Genomic_DNA"/>
</dbReference>
<comment type="similarity">
    <text evidence="6">Belongs to the archaeal Rpo10/eukaryotic RPB10 RNA polymerase subunit family.</text>
</comment>
<keyword evidence="6" id="KW-0963">Cytoplasm</keyword>
<evidence type="ECO:0000256" key="6">
    <source>
        <dbReference type="HAMAP-Rule" id="MF_00250"/>
    </source>
</evidence>
<protein>
    <recommendedName>
        <fullName evidence="6">DNA-directed RNA polymerase subunit Rpo10</fullName>
        <ecNumber evidence="6">2.7.7.6</ecNumber>
    </recommendedName>
    <alternativeName>
        <fullName evidence="6">DNA-directed RNA polymerase subunit N</fullName>
    </alternativeName>
</protein>
<dbReference type="AlphaFoldDB" id="A0A8J7RIC4"/>
<comment type="subcellular location">
    <subcellularLocation>
        <location evidence="6">Cytoplasm</location>
    </subcellularLocation>
</comment>
<feature type="binding site" evidence="6">
    <location>
        <position position="45"/>
    </location>
    <ligand>
        <name>Zn(2+)</name>
        <dbReference type="ChEBI" id="CHEBI:29105"/>
    </ligand>
</feature>
<dbReference type="Pfam" id="PF01194">
    <property type="entry name" value="RNA_pol_N"/>
    <property type="match status" value="1"/>
</dbReference>
<feature type="binding site" evidence="6">
    <location>
        <position position="7"/>
    </location>
    <ligand>
        <name>Zn(2+)</name>
        <dbReference type="ChEBI" id="CHEBI:29105"/>
    </ligand>
</feature>
<comment type="subunit">
    <text evidence="6">Part of the RNA polymerase complex.</text>
</comment>
<proteinExistence type="inferred from homology"/>
<dbReference type="PROSITE" id="PS01112">
    <property type="entry name" value="RNA_POL_N_8KD"/>
    <property type="match status" value="1"/>
</dbReference>
<evidence type="ECO:0000256" key="2">
    <source>
        <dbReference type="ARBA" id="ARBA00022695"/>
    </source>
</evidence>
<evidence type="ECO:0000256" key="3">
    <source>
        <dbReference type="ARBA" id="ARBA00022723"/>
    </source>
</evidence>
<evidence type="ECO:0000313" key="7">
    <source>
        <dbReference type="EMBL" id="MBP2201446.1"/>
    </source>
</evidence>
<evidence type="ECO:0000313" key="8">
    <source>
        <dbReference type="Proteomes" id="UP000740329"/>
    </source>
</evidence>
<keyword evidence="4 6" id="KW-0862">Zinc</keyword>
<name>A0A8J7RIC4_METVO</name>
<dbReference type="PANTHER" id="PTHR23431">
    <property type="entry name" value="DNA-DIRECTED RNA POLYMERASES I, II, AND III SUBUNIT RPABC5 FAMILY MEMBER"/>
    <property type="match status" value="1"/>
</dbReference>
<dbReference type="GO" id="GO:0003899">
    <property type="term" value="F:DNA-directed RNA polymerase activity"/>
    <property type="evidence" value="ECO:0007669"/>
    <property type="project" value="UniProtKB-UniRule"/>
</dbReference>
<dbReference type="EC" id="2.7.7.6" evidence="6"/>
<evidence type="ECO:0000256" key="1">
    <source>
        <dbReference type="ARBA" id="ARBA00022478"/>
    </source>
</evidence>
<accession>A0A8J7RIC4</accession>